<dbReference type="AlphaFoldDB" id="A0A6J7C6G1"/>
<evidence type="ECO:0000313" key="6">
    <source>
        <dbReference type="EMBL" id="CAB5024253.1"/>
    </source>
</evidence>
<organism evidence="4">
    <name type="scientific">freshwater metagenome</name>
    <dbReference type="NCBI Taxonomy" id="449393"/>
    <lineage>
        <taxon>unclassified sequences</taxon>
        <taxon>metagenomes</taxon>
        <taxon>ecological metagenomes</taxon>
    </lineage>
</organism>
<dbReference type="EMBL" id="CAEZYF010000005">
    <property type="protein sequence ID" value="CAB4716561.1"/>
    <property type="molecule type" value="Genomic_DNA"/>
</dbReference>
<dbReference type="EMBL" id="CAFBMT010000007">
    <property type="protein sequence ID" value="CAB4933044.1"/>
    <property type="molecule type" value="Genomic_DNA"/>
</dbReference>
<feature type="transmembrane region" description="Helical" evidence="1">
    <location>
        <begin position="110"/>
        <end position="132"/>
    </location>
</feature>
<sequence>MLSPTAETFRLFLHVISAAIWVGGQFVVAGIVPGMRRAHPEALKTLAQGFARVAWPAFGVLVITGMWSLMDIDITTMSSAFQTTVLLKIAFAVIAGIAAAIHAGGKSKAALAIGGALGAVFSVAALFLGLLITQYA</sequence>
<evidence type="ECO:0000313" key="3">
    <source>
        <dbReference type="EMBL" id="CAB4716561.1"/>
    </source>
</evidence>
<keyword evidence="1" id="KW-1133">Transmembrane helix</keyword>
<gene>
    <name evidence="3" type="ORF">UFOPK2656_01010</name>
    <name evidence="4" type="ORF">UFOPK3267_02458</name>
    <name evidence="5" type="ORF">UFOPK3651_01614</name>
    <name evidence="6" type="ORF">UFOPK3931_03545</name>
    <name evidence="2" type="ORF">UFOPK4189_03373</name>
</gene>
<reference evidence="4" key="1">
    <citation type="submission" date="2020-05" db="EMBL/GenBank/DDBJ databases">
        <authorList>
            <person name="Chiriac C."/>
            <person name="Salcher M."/>
            <person name="Ghai R."/>
            <person name="Kavagutti S V."/>
        </authorList>
    </citation>
    <scope>NUCLEOTIDE SEQUENCE</scope>
</reference>
<keyword evidence="1" id="KW-0472">Membrane</keyword>
<evidence type="ECO:0000313" key="4">
    <source>
        <dbReference type="EMBL" id="CAB4852935.1"/>
    </source>
</evidence>
<dbReference type="EMBL" id="CAESGF010000038">
    <property type="protein sequence ID" value="CAB4365631.1"/>
    <property type="molecule type" value="Genomic_DNA"/>
</dbReference>
<feature type="transmembrane region" description="Helical" evidence="1">
    <location>
        <begin position="12"/>
        <end position="32"/>
    </location>
</feature>
<accession>A0A6J7C6G1</accession>
<feature type="transmembrane region" description="Helical" evidence="1">
    <location>
        <begin position="53"/>
        <end position="70"/>
    </location>
</feature>
<protein>
    <submittedName>
        <fullName evidence="4">Unannotated protein</fullName>
    </submittedName>
</protein>
<keyword evidence="1" id="KW-0812">Transmembrane</keyword>
<proteinExistence type="predicted"/>
<dbReference type="EMBL" id="CAFBOL010000209">
    <property type="protein sequence ID" value="CAB5024253.1"/>
    <property type="molecule type" value="Genomic_DNA"/>
</dbReference>
<evidence type="ECO:0000313" key="5">
    <source>
        <dbReference type="EMBL" id="CAB4933044.1"/>
    </source>
</evidence>
<name>A0A6J7C6G1_9ZZZZ</name>
<evidence type="ECO:0000256" key="1">
    <source>
        <dbReference type="SAM" id="Phobius"/>
    </source>
</evidence>
<evidence type="ECO:0000313" key="2">
    <source>
        <dbReference type="EMBL" id="CAB4365631.1"/>
    </source>
</evidence>
<feature type="transmembrane region" description="Helical" evidence="1">
    <location>
        <begin position="85"/>
        <end position="103"/>
    </location>
</feature>
<dbReference type="EMBL" id="CAFBIY010000176">
    <property type="protein sequence ID" value="CAB4852935.1"/>
    <property type="molecule type" value="Genomic_DNA"/>
</dbReference>